<name>A0A926I3F7_9FIRM</name>
<evidence type="ECO:0000256" key="2">
    <source>
        <dbReference type="SAM" id="SignalP"/>
    </source>
</evidence>
<dbReference type="AlphaFoldDB" id="A0A926I3F7"/>
<reference evidence="3" key="1">
    <citation type="submission" date="2020-08" db="EMBL/GenBank/DDBJ databases">
        <title>Genome public.</title>
        <authorList>
            <person name="Liu C."/>
            <person name="Sun Q."/>
        </authorList>
    </citation>
    <scope>NUCLEOTIDE SEQUENCE</scope>
    <source>
        <strain evidence="3">NSJ-31</strain>
    </source>
</reference>
<protein>
    <submittedName>
        <fullName evidence="3">Uncharacterized protein</fullName>
    </submittedName>
</protein>
<gene>
    <name evidence="3" type="ORF">H8711_05050</name>
</gene>
<feature type="chain" id="PRO_5036904199" evidence="2">
    <location>
        <begin position="24"/>
        <end position="236"/>
    </location>
</feature>
<dbReference type="RefSeq" id="WP_249282452.1">
    <property type="nucleotide sequence ID" value="NZ_JACRST010000004.1"/>
</dbReference>
<feature type="region of interest" description="Disordered" evidence="1">
    <location>
        <begin position="171"/>
        <end position="212"/>
    </location>
</feature>
<evidence type="ECO:0000256" key="1">
    <source>
        <dbReference type="SAM" id="MobiDB-lite"/>
    </source>
</evidence>
<dbReference type="Proteomes" id="UP000653127">
    <property type="component" value="Unassembled WGS sequence"/>
</dbReference>
<organism evidence="3 4">
    <name type="scientific">Ligaoa zhengdingensis</name>
    <dbReference type="NCBI Taxonomy" id="2763658"/>
    <lineage>
        <taxon>Bacteria</taxon>
        <taxon>Bacillati</taxon>
        <taxon>Bacillota</taxon>
        <taxon>Clostridia</taxon>
        <taxon>Eubacteriales</taxon>
        <taxon>Oscillospiraceae</taxon>
        <taxon>Ligaoa</taxon>
    </lineage>
</organism>
<sequence length="236" mass="25029">MKKLIALLMAAVLTLGMSAVAMAKQTEDISELGSDLHLYDQNREEMRSASVGTDPVPSGSVLYLPLTTRAENDDGEMKFAYATKMADLEHYKLKYKVSEGSDLVQSVRFAIQNDTSGRKSAYIAVTTKSNTTGKNAWVTITVTVTPENGATIGGIDDYDETELNFQVAPAAASDAVQKPTEEAKPSQPETPSTPAESAPTVGGDVEQNPDTGLPDVLSAMAALLPVGCGLLILCKK</sequence>
<keyword evidence="2" id="KW-0732">Signal</keyword>
<feature type="signal peptide" evidence="2">
    <location>
        <begin position="1"/>
        <end position="23"/>
    </location>
</feature>
<keyword evidence="4" id="KW-1185">Reference proteome</keyword>
<proteinExistence type="predicted"/>
<dbReference type="Gene3D" id="2.60.120.260">
    <property type="entry name" value="Galactose-binding domain-like"/>
    <property type="match status" value="1"/>
</dbReference>
<dbReference type="EMBL" id="JACRST010000004">
    <property type="protein sequence ID" value="MBC8546304.1"/>
    <property type="molecule type" value="Genomic_DNA"/>
</dbReference>
<evidence type="ECO:0000313" key="3">
    <source>
        <dbReference type="EMBL" id="MBC8546304.1"/>
    </source>
</evidence>
<comment type="caution">
    <text evidence="3">The sequence shown here is derived from an EMBL/GenBank/DDBJ whole genome shotgun (WGS) entry which is preliminary data.</text>
</comment>
<evidence type="ECO:0000313" key="4">
    <source>
        <dbReference type="Proteomes" id="UP000653127"/>
    </source>
</evidence>
<accession>A0A926I3F7</accession>